<dbReference type="RefSeq" id="WP_052216658.1">
    <property type="nucleotide sequence ID" value="NZ_LGTE01000002.1"/>
</dbReference>
<keyword evidence="4 11" id="KW-0808">Transferase</keyword>
<feature type="binding site" evidence="11">
    <location>
        <begin position="148"/>
        <end position="149"/>
    </location>
    <ligand>
        <name>thiamine diphosphate</name>
        <dbReference type="ChEBI" id="CHEBI:58937"/>
    </ligand>
</feature>
<dbReference type="NCBIfam" id="NF003933">
    <property type="entry name" value="PRK05444.2-2"/>
    <property type="match status" value="1"/>
</dbReference>
<accession>A0A0L6W5J1</accession>
<comment type="cofactor">
    <cofactor evidence="11">
        <name>Mg(2+)</name>
        <dbReference type="ChEBI" id="CHEBI:18420"/>
    </cofactor>
    <text evidence="11">Binds 1 Mg(2+) ion per subunit.</text>
</comment>
<dbReference type="GO" id="GO:0008661">
    <property type="term" value="F:1-deoxy-D-xylulose-5-phosphate synthase activity"/>
    <property type="evidence" value="ECO:0007669"/>
    <property type="project" value="UniProtKB-UniRule"/>
</dbReference>
<dbReference type="CDD" id="cd02007">
    <property type="entry name" value="TPP_DXS"/>
    <property type="match status" value="1"/>
</dbReference>
<dbReference type="Pfam" id="PF13292">
    <property type="entry name" value="DXP_synthase_N"/>
    <property type="match status" value="1"/>
</dbReference>
<dbReference type="PROSITE" id="PS00801">
    <property type="entry name" value="TRANSKETOLASE_1"/>
    <property type="match status" value="1"/>
</dbReference>
<dbReference type="NCBIfam" id="TIGR00204">
    <property type="entry name" value="dxs"/>
    <property type="match status" value="1"/>
</dbReference>
<dbReference type="GO" id="GO:0016114">
    <property type="term" value="P:terpenoid biosynthetic process"/>
    <property type="evidence" value="ECO:0007669"/>
    <property type="project" value="UniProtKB-UniRule"/>
</dbReference>
<dbReference type="AlphaFoldDB" id="A0A0L6W5J1"/>
<evidence type="ECO:0000256" key="7">
    <source>
        <dbReference type="ARBA" id="ARBA00022977"/>
    </source>
</evidence>
<comment type="caution">
    <text evidence="13">The sequence shown here is derived from an EMBL/GenBank/DDBJ whole genome shotgun (WGS) entry which is preliminary data.</text>
</comment>
<dbReference type="GO" id="GO:0009228">
    <property type="term" value="P:thiamine biosynthetic process"/>
    <property type="evidence" value="ECO:0007669"/>
    <property type="project" value="UniProtKB-UniRule"/>
</dbReference>
<dbReference type="PANTHER" id="PTHR43322:SF5">
    <property type="entry name" value="1-DEOXY-D-XYLULOSE-5-PHOSPHATE SYNTHASE, CHLOROPLASTIC"/>
    <property type="match status" value="1"/>
</dbReference>
<evidence type="ECO:0000256" key="11">
    <source>
        <dbReference type="HAMAP-Rule" id="MF_00315"/>
    </source>
</evidence>
<evidence type="ECO:0000256" key="9">
    <source>
        <dbReference type="ARBA" id="ARBA00023229"/>
    </source>
</evidence>
<dbReference type="FunFam" id="3.40.50.970:FF:000005">
    <property type="entry name" value="1-deoxy-D-xylulose-5-phosphate synthase"/>
    <property type="match status" value="1"/>
</dbReference>
<comment type="function">
    <text evidence="10 11">Catalyzes the acyloin condensation reaction between C atoms 2 and 3 of pyruvate and glyceraldehyde 3-phosphate to yield 1-deoxy-D-xylulose-5-phosphate (DXP).</text>
</comment>
<keyword evidence="5 11" id="KW-0479">Metal-binding</keyword>
<dbReference type="SUPFAM" id="SSF52518">
    <property type="entry name" value="Thiamin diphosphate-binding fold (THDP-binding)"/>
    <property type="match status" value="2"/>
</dbReference>
<keyword evidence="8 11" id="KW-0786">Thiamine pyrophosphate</keyword>
<dbReference type="PATRIC" id="fig|281456.6.peg.439"/>
<dbReference type="InterPro" id="IPR005477">
    <property type="entry name" value="Dxylulose-5-P_synthase"/>
</dbReference>
<feature type="binding site" evidence="11">
    <location>
        <position position="75"/>
    </location>
    <ligand>
        <name>thiamine diphosphate</name>
        <dbReference type="ChEBI" id="CHEBI:58937"/>
    </ligand>
</feature>
<feature type="binding site" evidence="11">
    <location>
        <position position="147"/>
    </location>
    <ligand>
        <name>Mg(2+)</name>
        <dbReference type="ChEBI" id="CHEBI:18420"/>
    </ligand>
</feature>
<feature type="domain" description="Transketolase-like pyrimidine-binding" evidence="12">
    <location>
        <begin position="317"/>
        <end position="481"/>
    </location>
</feature>
<evidence type="ECO:0000259" key="12">
    <source>
        <dbReference type="SMART" id="SM00861"/>
    </source>
</evidence>
<dbReference type="Gene3D" id="3.40.50.970">
    <property type="match status" value="2"/>
</dbReference>
<evidence type="ECO:0000256" key="1">
    <source>
        <dbReference type="ARBA" id="ARBA00004980"/>
    </source>
</evidence>
<comment type="subunit">
    <text evidence="3 11">Homodimer.</text>
</comment>
<dbReference type="SMART" id="SM00861">
    <property type="entry name" value="Transket_pyr"/>
    <property type="match status" value="1"/>
</dbReference>
<evidence type="ECO:0000313" key="14">
    <source>
        <dbReference type="Proteomes" id="UP000037175"/>
    </source>
</evidence>
<dbReference type="InterPro" id="IPR029061">
    <property type="entry name" value="THDP-binding"/>
</dbReference>
<feature type="binding site" evidence="11">
    <location>
        <position position="368"/>
    </location>
    <ligand>
        <name>thiamine diphosphate</name>
        <dbReference type="ChEBI" id="CHEBI:58937"/>
    </ligand>
</feature>
<dbReference type="InterPro" id="IPR020826">
    <property type="entry name" value="Transketolase_BS"/>
</dbReference>
<dbReference type="SUPFAM" id="SSF52922">
    <property type="entry name" value="TK C-terminal domain-like"/>
    <property type="match status" value="1"/>
</dbReference>
<feature type="binding site" evidence="11">
    <location>
        <begin position="116"/>
        <end position="118"/>
    </location>
    <ligand>
        <name>thiamine diphosphate</name>
        <dbReference type="ChEBI" id="CHEBI:58937"/>
    </ligand>
</feature>
<dbReference type="CDD" id="cd07033">
    <property type="entry name" value="TPP_PYR_DXS_TK_like"/>
    <property type="match status" value="1"/>
</dbReference>
<dbReference type="GO" id="GO:0000287">
    <property type="term" value="F:magnesium ion binding"/>
    <property type="evidence" value="ECO:0007669"/>
    <property type="project" value="UniProtKB-UniRule"/>
</dbReference>
<dbReference type="Pfam" id="PF02779">
    <property type="entry name" value="Transket_pyr"/>
    <property type="match status" value="1"/>
</dbReference>
<sequence length="638" mass="70466">METPLLNQIKTPEDLKRLSLDDLNILARELRQKLIHVVSRTGGHLAPNLGVVELTLALHYVFDAPRDKIVWDVGHQSYVHKLLSGRQQEFDTLRQYGGLSGFPKRSESEYDSFNTGHSSTSISAVLGMALARDLKKENFHVIAVIGDGALTGGMAFEALNHAGHLGTNIIVVLNDNEMSISENVGALSGYLSRMRTDPMYNRHKEEMENLLKKIPSIGPTVFKAIERIKDSFKYLVVPGMIFEELGFTYLGPIDGHNIMEVKTVLERAKRTKGPIMVHVVTCKGKGYEPAEKNPDRFHGIGPFNINTGEPVSASSVVSYTEIFGKTLCQLAADDERLLAITAAMPTGTGLTRFAELFPDRFFDVGIAEQHAVTLAAGLATEGFRPVVAIYSTFLQRAYDQILHDVAMQDLPVIFAVDRAGLVGEDGETHQGIYDFAYLRHIPNMVIMAPKDENELRFMLKTAQLLDKPVAIRYPRGSGIGVQISEEIKDIPVGKAEVLRDGKDIALFAVGPLVYEALAAAESLHEHGIEVAVVNCRFIKPLDVETITEYTRKTGRVITLEEHALEGGFGSAVLELLQEQGLRAHVERIGLPDRFIEQGALRVLREKFGLCRDNIVKVGLKMAATKKLVPAKMKLLSKL</sequence>
<dbReference type="PANTHER" id="PTHR43322">
    <property type="entry name" value="1-D-DEOXYXYLULOSE 5-PHOSPHATE SYNTHASE-RELATED"/>
    <property type="match status" value="1"/>
</dbReference>
<dbReference type="FunFam" id="3.40.50.920:FF:000002">
    <property type="entry name" value="1-deoxy-D-xylulose-5-phosphate synthase"/>
    <property type="match status" value="1"/>
</dbReference>
<reference evidence="14" key="1">
    <citation type="submission" date="2015-07" db="EMBL/GenBank/DDBJ databases">
        <title>Complete Genome of Thermincola ferriacetica strain Z-0001T.</title>
        <authorList>
            <person name="Lusk B."/>
            <person name="Badalamenti J.P."/>
            <person name="Parameswaran P."/>
            <person name="Bond D.R."/>
            <person name="Torres C.I."/>
        </authorList>
    </citation>
    <scope>NUCLEOTIDE SEQUENCE [LARGE SCALE GENOMIC DNA]</scope>
    <source>
        <strain evidence="14">Z-0001</strain>
    </source>
</reference>
<comment type="cofactor">
    <cofactor evidence="11">
        <name>thiamine diphosphate</name>
        <dbReference type="ChEBI" id="CHEBI:58937"/>
    </cofactor>
    <text evidence="11">Binds 1 thiamine pyrophosphate per subunit.</text>
</comment>
<evidence type="ECO:0000256" key="2">
    <source>
        <dbReference type="ARBA" id="ARBA00011081"/>
    </source>
</evidence>
<evidence type="ECO:0000313" key="13">
    <source>
        <dbReference type="EMBL" id="KNZ70736.1"/>
    </source>
</evidence>
<dbReference type="GO" id="GO:0005829">
    <property type="term" value="C:cytosol"/>
    <property type="evidence" value="ECO:0007669"/>
    <property type="project" value="TreeGrafter"/>
</dbReference>
<dbReference type="PROSITE" id="PS00802">
    <property type="entry name" value="TRANSKETOLASE_2"/>
    <property type="match status" value="1"/>
</dbReference>
<dbReference type="Pfam" id="PF02780">
    <property type="entry name" value="Transketolase_C"/>
    <property type="match status" value="1"/>
</dbReference>
<dbReference type="GO" id="GO:0019288">
    <property type="term" value="P:isopentenyl diphosphate biosynthetic process, methylerythritol 4-phosphate pathway"/>
    <property type="evidence" value="ECO:0007669"/>
    <property type="project" value="TreeGrafter"/>
</dbReference>
<keyword evidence="9 11" id="KW-0414">Isoprene biosynthesis</keyword>
<dbReference type="GO" id="GO:0030976">
    <property type="term" value="F:thiamine pyrophosphate binding"/>
    <property type="evidence" value="ECO:0007669"/>
    <property type="project" value="UniProtKB-UniRule"/>
</dbReference>
<evidence type="ECO:0000256" key="5">
    <source>
        <dbReference type="ARBA" id="ARBA00022723"/>
    </source>
</evidence>
<dbReference type="HAMAP" id="MF_00315">
    <property type="entry name" value="DXP_synth"/>
    <property type="match status" value="1"/>
</dbReference>
<dbReference type="EC" id="2.2.1.7" evidence="11"/>
<gene>
    <name evidence="11" type="primary">dxs</name>
    <name evidence="13" type="ORF">Tfer_0415</name>
</gene>
<evidence type="ECO:0000256" key="8">
    <source>
        <dbReference type="ARBA" id="ARBA00023052"/>
    </source>
</evidence>
<comment type="catalytic activity">
    <reaction evidence="11">
        <text>D-glyceraldehyde 3-phosphate + pyruvate + H(+) = 1-deoxy-D-xylulose 5-phosphate + CO2</text>
        <dbReference type="Rhea" id="RHEA:12605"/>
        <dbReference type="ChEBI" id="CHEBI:15361"/>
        <dbReference type="ChEBI" id="CHEBI:15378"/>
        <dbReference type="ChEBI" id="CHEBI:16526"/>
        <dbReference type="ChEBI" id="CHEBI:57792"/>
        <dbReference type="ChEBI" id="CHEBI:59776"/>
        <dbReference type="EC" id="2.2.1.7"/>
    </reaction>
</comment>
<name>A0A0L6W5J1_9FIRM</name>
<comment type="similarity">
    <text evidence="2 11">Belongs to the transketolase family. DXPS subfamily.</text>
</comment>
<feature type="binding site" evidence="11">
    <location>
        <position position="176"/>
    </location>
    <ligand>
        <name>thiamine diphosphate</name>
        <dbReference type="ChEBI" id="CHEBI:58937"/>
    </ligand>
</feature>
<evidence type="ECO:0000256" key="4">
    <source>
        <dbReference type="ARBA" id="ARBA00022679"/>
    </source>
</evidence>
<feature type="binding site" evidence="11">
    <location>
        <position position="287"/>
    </location>
    <ligand>
        <name>thiamine diphosphate</name>
        <dbReference type="ChEBI" id="CHEBI:58937"/>
    </ligand>
</feature>
<feature type="binding site" evidence="11">
    <location>
        <position position="176"/>
    </location>
    <ligand>
        <name>Mg(2+)</name>
        <dbReference type="ChEBI" id="CHEBI:18420"/>
    </ligand>
</feature>
<protein>
    <recommendedName>
        <fullName evidence="11">1-deoxy-D-xylulose-5-phosphate synthase</fullName>
        <ecNumber evidence="11">2.2.1.7</ecNumber>
    </recommendedName>
    <alternativeName>
        <fullName evidence="11">1-deoxyxylulose-5-phosphate synthase</fullName>
        <shortName evidence="11">DXP synthase</shortName>
        <shortName evidence="11">DXPS</shortName>
    </alternativeName>
</protein>
<keyword evidence="6 11" id="KW-0460">Magnesium</keyword>
<keyword evidence="7 11" id="KW-0784">Thiamine biosynthesis</keyword>
<dbReference type="InterPro" id="IPR009014">
    <property type="entry name" value="Transketo_C/PFOR_II"/>
</dbReference>
<evidence type="ECO:0000256" key="10">
    <source>
        <dbReference type="ARBA" id="ARBA00055605"/>
    </source>
</evidence>
<keyword evidence="14" id="KW-1185">Reference proteome</keyword>
<dbReference type="InterPro" id="IPR033248">
    <property type="entry name" value="Transketolase_C"/>
</dbReference>
<proteinExistence type="inferred from homology"/>
<dbReference type="InterPro" id="IPR049557">
    <property type="entry name" value="Transketolase_CS"/>
</dbReference>
<dbReference type="EMBL" id="LGTE01000002">
    <property type="protein sequence ID" value="KNZ70736.1"/>
    <property type="molecule type" value="Genomic_DNA"/>
</dbReference>
<comment type="pathway">
    <text evidence="1 11">Metabolic intermediate biosynthesis; 1-deoxy-D-xylulose 5-phosphate biosynthesis; 1-deoxy-D-xylulose 5-phosphate from D-glyceraldehyde 3-phosphate and pyruvate: step 1/1.</text>
</comment>
<dbReference type="InterPro" id="IPR005475">
    <property type="entry name" value="Transketolase-like_Pyr-bd"/>
</dbReference>
<dbReference type="Proteomes" id="UP000037175">
    <property type="component" value="Unassembled WGS sequence"/>
</dbReference>
<evidence type="ECO:0000256" key="6">
    <source>
        <dbReference type="ARBA" id="ARBA00022842"/>
    </source>
</evidence>
<organism evidence="13 14">
    <name type="scientific">Thermincola ferriacetica</name>
    <dbReference type="NCBI Taxonomy" id="281456"/>
    <lineage>
        <taxon>Bacteria</taxon>
        <taxon>Bacillati</taxon>
        <taxon>Bacillota</taxon>
        <taxon>Clostridia</taxon>
        <taxon>Eubacteriales</taxon>
        <taxon>Thermincolaceae</taxon>
        <taxon>Thermincola</taxon>
    </lineage>
</organism>
<evidence type="ECO:0000256" key="3">
    <source>
        <dbReference type="ARBA" id="ARBA00011738"/>
    </source>
</evidence>
<dbReference type="Gene3D" id="3.40.50.920">
    <property type="match status" value="1"/>
</dbReference>
<dbReference type="UniPathway" id="UPA00064">
    <property type="reaction ID" value="UER00091"/>
</dbReference>